<evidence type="ECO:0000256" key="1">
    <source>
        <dbReference type="ARBA" id="ARBA00004141"/>
    </source>
</evidence>
<dbReference type="Proteomes" id="UP000005953">
    <property type="component" value="Unassembled WGS sequence"/>
</dbReference>
<dbReference type="STRING" id="314283.MED297_07276"/>
<feature type="transmembrane region" description="Helical" evidence="6">
    <location>
        <begin position="7"/>
        <end position="25"/>
    </location>
</feature>
<evidence type="ECO:0000256" key="6">
    <source>
        <dbReference type="SAM" id="Phobius"/>
    </source>
</evidence>
<feature type="transmembrane region" description="Helical" evidence="6">
    <location>
        <begin position="208"/>
        <end position="230"/>
    </location>
</feature>
<dbReference type="PANTHER" id="PTHR32322">
    <property type="entry name" value="INNER MEMBRANE TRANSPORTER"/>
    <property type="match status" value="1"/>
</dbReference>
<dbReference type="PANTHER" id="PTHR32322:SF2">
    <property type="entry name" value="EAMA DOMAIN-CONTAINING PROTEIN"/>
    <property type="match status" value="1"/>
</dbReference>
<dbReference type="InterPro" id="IPR050638">
    <property type="entry name" value="AA-Vitamin_Transporters"/>
</dbReference>
<proteinExistence type="inferred from homology"/>
<reference evidence="8 9" key="1">
    <citation type="submission" date="2006-02" db="EMBL/GenBank/DDBJ databases">
        <authorList>
            <person name="Pinhassi J."/>
            <person name="Pedros-Alio C."/>
            <person name="Ferriera S."/>
            <person name="Johnson J."/>
            <person name="Kravitz S."/>
            <person name="Halpern A."/>
            <person name="Remington K."/>
            <person name="Beeson K."/>
            <person name="Tran B."/>
            <person name="Rogers Y.-H."/>
            <person name="Friedman R."/>
            <person name="Venter J.C."/>
        </authorList>
    </citation>
    <scope>NUCLEOTIDE SEQUENCE [LARGE SCALE GENOMIC DNA]</scope>
    <source>
        <strain evidence="8 9">MED297</strain>
    </source>
</reference>
<feature type="transmembrane region" description="Helical" evidence="6">
    <location>
        <begin position="120"/>
        <end position="137"/>
    </location>
</feature>
<feature type="transmembrane region" description="Helical" evidence="6">
    <location>
        <begin position="90"/>
        <end position="113"/>
    </location>
</feature>
<feature type="transmembrane region" description="Helical" evidence="6">
    <location>
        <begin position="263"/>
        <end position="282"/>
    </location>
</feature>
<dbReference type="Gene3D" id="1.10.3730.20">
    <property type="match status" value="1"/>
</dbReference>
<dbReference type="Pfam" id="PF00892">
    <property type="entry name" value="EamA"/>
    <property type="match status" value="2"/>
</dbReference>
<dbReference type="InterPro" id="IPR000620">
    <property type="entry name" value="EamA_dom"/>
</dbReference>
<evidence type="ECO:0000256" key="3">
    <source>
        <dbReference type="ARBA" id="ARBA00022692"/>
    </source>
</evidence>
<comment type="similarity">
    <text evidence="2">Belongs to the EamA transporter family.</text>
</comment>
<dbReference type="RefSeq" id="WP_008045385.1">
    <property type="nucleotide sequence ID" value="NZ_CH724152.1"/>
</dbReference>
<evidence type="ECO:0000313" key="9">
    <source>
        <dbReference type="Proteomes" id="UP000005953"/>
    </source>
</evidence>
<comment type="subcellular location">
    <subcellularLocation>
        <location evidence="1">Membrane</location>
        <topology evidence="1">Multi-pass membrane protein</topology>
    </subcellularLocation>
</comment>
<feature type="domain" description="EamA" evidence="7">
    <location>
        <begin position="147"/>
        <end position="274"/>
    </location>
</feature>
<feature type="transmembrane region" description="Helical" evidence="6">
    <location>
        <begin position="149"/>
        <end position="169"/>
    </location>
</feature>
<protein>
    <submittedName>
        <fullName evidence="8">Predicted permease, DMT superfamily protein</fullName>
    </submittedName>
</protein>
<feature type="transmembrane region" description="Helical" evidence="6">
    <location>
        <begin position="237"/>
        <end position="257"/>
    </location>
</feature>
<dbReference type="HOGENOM" id="CLU_033863_15_4_6"/>
<feature type="transmembrane region" description="Helical" evidence="6">
    <location>
        <begin position="66"/>
        <end position="84"/>
    </location>
</feature>
<sequence>MDSHQARYSLLAAIAAISMATIGVFSRFSGLPSETLTFFRLFIGALLLLALLSWQRRALMPGRAAWIGSLVSGGFLAGFILFYIQSMNHTTMATAIFMVYLGPILATILAWFFRGQRLSALQWGLMVLALFGFVLMQQGSNFSLSNIGVVYAALAMLCYGGFIFVNGGLPVDAEPVVTAFWQLLAGALVMLPMLFWRESNWAFSVPEWGWLFVVGLWPGFIALYAAIVALKHLPTGVYGTITYLEPVAVSVFGWVMFAELLSVQQLIGGVLIVGAGVGQALAHSRIPAAH</sequence>
<gene>
    <name evidence="8" type="ORF">MED297_07276</name>
</gene>
<evidence type="ECO:0000256" key="4">
    <source>
        <dbReference type="ARBA" id="ARBA00022989"/>
    </source>
</evidence>
<organism evidence="8 9">
    <name type="scientific">Reinekea blandensis MED297</name>
    <dbReference type="NCBI Taxonomy" id="314283"/>
    <lineage>
        <taxon>Bacteria</taxon>
        <taxon>Pseudomonadati</taxon>
        <taxon>Pseudomonadota</taxon>
        <taxon>Gammaproteobacteria</taxon>
        <taxon>Oceanospirillales</taxon>
        <taxon>Saccharospirillaceae</taxon>
        <taxon>Reinekea</taxon>
    </lineage>
</organism>
<keyword evidence="5 6" id="KW-0472">Membrane</keyword>
<keyword evidence="9" id="KW-1185">Reference proteome</keyword>
<dbReference type="GO" id="GO:0016020">
    <property type="term" value="C:membrane"/>
    <property type="evidence" value="ECO:0007669"/>
    <property type="project" value="UniProtKB-SubCell"/>
</dbReference>
<feature type="transmembrane region" description="Helical" evidence="6">
    <location>
        <begin position="37"/>
        <end position="54"/>
    </location>
</feature>
<keyword evidence="3 6" id="KW-0812">Transmembrane</keyword>
<comment type="caution">
    <text evidence="8">The sequence shown here is derived from an EMBL/GenBank/DDBJ whole genome shotgun (WGS) entry which is preliminary data.</text>
</comment>
<feature type="domain" description="EamA" evidence="7">
    <location>
        <begin position="9"/>
        <end position="136"/>
    </location>
</feature>
<dbReference type="OrthoDB" id="5810973at2"/>
<dbReference type="AlphaFoldDB" id="A4BKP5"/>
<evidence type="ECO:0000259" key="7">
    <source>
        <dbReference type="Pfam" id="PF00892"/>
    </source>
</evidence>
<evidence type="ECO:0000313" key="8">
    <source>
        <dbReference type="EMBL" id="EAR07297.1"/>
    </source>
</evidence>
<keyword evidence="4 6" id="KW-1133">Transmembrane helix</keyword>
<accession>A4BKP5</accession>
<feature type="transmembrane region" description="Helical" evidence="6">
    <location>
        <begin position="176"/>
        <end position="196"/>
    </location>
</feature>
<dbReference type="SUPFAM" id="SSF103481">
    <property type="entry name" value="Multidrug resistance efflux transporter EmrE"/>
    <property type="match status" value="2"/>
</dbReference>
<evidence type="ECO:0000256" key="2">
    <source>
        <dbReference type="ARBA" id="ARBA00007362"/>
    </source>
</evidence>
<evidence type="ECO:0000256" key="5">
    <source>
        <dbReference type="ARBA" id="ARBA00023136"/>
    </source>
</evidence>
<dbReference type="InterPro" id="IPR037185">
    <property type="entry name" value="EmrE-like"/>
</dbReference>
<dbReference type="EMBL" id="AAOE01000049">
    <property type="protein sequence ID" value="EAR07297.1"/>
    <property type="molecule type" value="Genomic_DNA"/>
</dbReference>
<name>A4BKP5_9GAMM</name>